<dbReference type="PaxDb" id="3827-XP_004488200.1"/>
<evidence type="ECO:0000256" key="7">
    <source>
        <dbReference type="ARBA" id="ARBA00023125"/>
    </source>
</evidence>
<evidence type="ECO:0000313" key="15">
    <source>
        <dbReference type="RefSeq" id="XP_004488200.1"/>
    </source>
</evidence>
<reference evidence="15" key="2">
    <citation type="submission" date="2025-08" db="UniProtKB">
        <authorList>
            <consortium name="RefSeq"/>
        </authorList>
    </citation>
    <scope>IDENTIFICATION</scope>
    <source>
        <tissue evidence="15">Etiolated seedlings</tissue>
    </source>
</reference>
<feature type="compositionally biased region" description="Polar residues" evidence="11">
    <location>
        <begin position="404"/>
        <end position="452"/>
    </location>
</feature>
<dbReference type="InterPro" id="IPR044817">
    <property type="entry name" value="SBP-like"/>
</dbReference>
<dbReference type="RefSeq" id="XP_004488200.1">
    <property type="nucleotide sequence ID" value="XM_004488143.3"/>
</dbReference>
<dbReference type="AlphaFoldDB" id="A0A1S2XEP6"/>
<dbReference type="InterPro" id="IPR036770">
    <property type="entry name" value="Ankyrin_rpt-contain_sf"/>
</dbReference>
<dbReference type="PANTHER" id="PTHR31251">
    <property type="entry name" value="SQUAMOSA PROMOTER-BINDING-LIKE PROTEIN 4"/>
    <property type="match status" value="1"/>
</dbReference>
<keyword evidence="5" id="KW-0862">Zinc</keyword>
<feature type="transmembrane region" description="Helical" evidence="12">
    <location>
        <begin position="993"/>
        <end position="1011"/>
    </location>
</feature>
<dbReference type="Proteomes" id="UP000087171">
    <property type="component" value="Chromosome Ca1"/>
</dbReference>
<feature type="compositionally biased region" description="Low complexity" evidence="11">
    <location>
        <begin position="453"/>
        <end position="473"/>
    </location>
</feature>
<feature type="region of interest" description="Disordered" evidence="11">
    <location>
        <begin position="210"/>
        <end position="233"/>
    </location>
</feature>
<organism evidence="14 15">
    <name type="scientific">Cicer arietinum</name>
    <name type="common">Chickpea</name>
    <name type="synonym">Garbanzo</name>
    <dbReference type="NCBI Taxonomy" id="3827"/>
    <lineage>
        <taxon>Eukaryota</taxon>
        <taxon>Viridiplantae</taxon>
        <taxon>Streptophyta</taxon>
        <taxon>Embryophyta</taxon>
        <taxon>Tracheophyta</taxon>
        <taxon>Spermatophyta</taxon>
        <taxon>Magnoliopsida</taxon>
        <taxon>eudicotyledons</taxon>
        <taxon>Gunneridae</taxon>
        <taxon>Pentapetalae</taxon>
        <taxon>rosids</taxon>
        <taxon>fabids</taxon>
        <taxon>Fabales</taxon>
        <taxon>Fabaceae</taxon>
        <taxon>Papilionoideae</taxon>
        <taxon>50 kb inversion clade</taxon>
        <taxon>NPAAA clade</taxon>
        <taxon>Hologalegina</taxon>
        <taxon>IRL clade</taxon>
        <taxon>Cicereae</taxon>
        <taxon>Cicer</taxon>
    </lineage>
</organism>
<dbReference type="Pfam" id="PF03110">
    <property type="entry name" value="SBP"/>
    <property type="match status" value="1"/>
</dbReference>
<evidence type="ECO:0000256" key="8">
    <source>
        <dbReference type="ARBA" id="ARBA00023163"/>
    </source>
</evidence>
<keyword evidence="3" id="KW-0479">Metal-binding</keyword>
<protein>
    <submittedName>
        <fullName evidence="15">Squamosa promoter-binding-like protein 1</fullName>
    </submittedName>
</protein>
<evidence type="ECO:0000256" key="4">
    <source>
        <dbReference type="ARBA" id="ARBA00022771"/>
    </source>
</evidence>
<evidence type="ECO:0000256" key="12">
    <source>
        <dbReference type="SAM" id="Phobius"/>
    </source>
</evidence>
<dbReference type="GO" id="GO:0003677">
    <property type="term" value="F:DNA binding"/>
    <property type="evidence" value="ECO:0007669"/>
    <property type="project" value="UniProtKB-KW"/>
</dbReference>
<keyword evidence="12" id="KW-0472">Membrane</keyword>
<evidence type="ECO:0000259" key="13">
    <source>
        <dbReference type="PROSITE" id="PS51141"/>
    </source>
</evidence>
<evidence type="ECO:0000256" key="9">
    <source>
        <dbReference type="ARBA" id="ARBA00023242"/>
    </source>
</evidence>
<keyword evidence="12" id="KW-1133">Transmembrane helix</keyword>
<evidence type="ECO:0000256" key="3">
    <source>
        <dbReference type="ARBA" id="ARBA00022723"/>
    </source>
</evidence>
<keyword evidence="14" id="KW-1185">Reference proteome</keyword>
<dbReference type="KEGG" id="cam:101503890"/>
<dbReference type="eggNOG" id="ENOG502QS71">
    <property type="taxonomic scope" value="Eukaryota"/>
</dbReference>
<evidence type="ECO:0000256" key="2">
    <source>
        <dbReference type="ARBA" id="ARBA00004202"/>
    </source>
</evidence>
<evidence type="ECO:0000256" key="1">
    <source>
        <dbReference type="ARBA" id="ARBA00004123"/>
    </source>
</evidence>
<reference evidence="14" key="1">
    <citation type="journal article" date="2013" name="Nat. Biotechnol.">
        <title>Draft genome sequence of chickpea (Cicer arietinum) provides a resource for trait improvement.</title>
        <authorList>
            <person name="Varshney R.K."/>
            <person name="Song C."/>
            <person name="Saxena R.K."/>
            <person name="Azam S."/>
            <person name="Yu S."/>
            <person name="Sharpe A.G."/>
            <person name="Cannon S."/>
            <person name="Baek J."/>
            <person name="Rosen B.D."/>
            <person name="Tar'an B."/>
            <person name="Millan T."/>
            <person name="Zhang X."/>
            <person name="Ramsay L.D."/>
            <person name="Iwata A."/>
            <person name="Wang Y."/>
            <person name="Nelson W."/>
            <person name="Farmer A.D."/>
            <person name="Gaur P.M."/>
            <person name="Soderlund C."/>
            <person name="Penmetsa R.V."/>
            <person name="Xu C."/>
            <person name="Bharti A.K."/>
            <person name="He W."/>
            <person name="Winter P."/>
            <person name="Zhao S."/>
            <person name="Hane J.K."/>
            <person name="Carrasquilla-Garcia N."/>
            <person name="Condie J.A."/>
            <person name="Upadhyaya H.D."/>
            <person name="Luo M.C."/>
            <person name="Thudi M."/>
            <person name="Gowda C.L."/>
            <person name="Singh N.P."/>
            <person name="Lichtenzveig J."/>
            <person name="Gali K.K."/>
            <person name="Rubio J."/>
            <person name="Nadarajan N."/>
            <person name="Dolezel J."/>
            <person name="Bansal K.C."/>
            <person name="Xu X."/>
            <person name="Edwards D."/>
            <person name="Zhang G."/>
            <person name="Kahl G."/>
            <person name="Gil J."/>
            <person name="Singh K.B."/>
            <person name="Datta S.K."/>
            <person name="Jackson S.A."/>
            <person name="Wang J."/>
            <person name="Cook D.R."/>
        </authorList>
    </citation>
    <scope>NUCLEOTIDE SEQUENCE [LARGE SCALE GENOMIC DNA]</scope>
    <source>
        <strain evidence="14">cv. CDC Frontier</strain>
    </source>
</reference>
<dbReference type="PANTHER" id="PTHR31251:SF86">
    <property type="entry name" value="SQUAMOSA PROMOTER-BINDING-LIKE PROTEIN 1"/>
    <property type="match status" value="1"/>
</dbReference>
<feature type="domain" description="SBP-type" evidence="13">
    <location>
        <begin position="143"/>
        <end position="220"/>
    </location>
</feature>
<keyword evidence="4 10" id="KW-0863">Zinc-finger</keyword>
<evidence type="ECO:0000256" key="6">
    <source>
        <dbReference type="ARBA" id="ARBA00023015"/>
    </source>
</evidence>
<gene>
    <name evidence="15" type="primary">LOC101503890</name>
</gene>
<feature type="region of interest" description="Disordered" evidence="11">
    <location>
        <begin position="310"/>
        <end position="356"/>
    </location>
</feature>
<dbReference type="GeneID" id="101503890"/>
<keyword evidence="12" id="KW-0812">Transmembrane</keyword>
<dbReference type="PROSITE" id="PS51141">
    <property type="entry name" value="ZF_SBP"/>
    <property type="match status" value="1"/>
</dbReference>
<keyword evidence="9" id="KW-0539">Nucleus</keyword>
<evidence type="ECO:0000256" key="11">
    <source>
        <dbReference type="SAM" id="MobiDB-lite"/>
    </source>
</evidence>
<proteinExistence type="predicted"/>
<evidence type="ECO:0000313" key="14">
    <source>
        <dbReference type="Proteomes" id="UP000087171"/>
    </source>
</evidence>
<dbReference type="SMR" id="A0A1S2XEP6"/>
<keyword evidence="8" id="KW-0804">Transcription</keyword>
<feature type="compositionally biased region" description="Polar residues" evidence="11">
    <location>
        <begin position="311"/>
        <end position="337"/>
    </location>
</feature>
<sequence>MNMDSRFEGKNQYLYEPVVPEMKSVGKVSLDWNLNDWRWDGDLFTAKQLTSVPTDCRNRQLFPVDPEIPTNIVDGSINLTCGEGSRELEKRRRGVVVDEGLEMDDEIGSLHLNLGGQVYPIMEGDEKSGKKTKITSVTTSMSRAVCQVEDCRADLSNAKDYHRRHKVCDVHSKASKALVGNVMQRFCQQCSRFHVLQEFDEGKRSCRRRLAGHNRRRRKTHPDAALVNGDSPNEERGSSYILMSLLRLLSNMHSNGPDHMRNIDVLSRLIGNLASVAGTINGGNVAGMINGRNTASLLEVPQDLVKAGTSGAAQNVPNTNSNGPEPSRPFDSSTETRNGLIRQDPPESRSPCETVPTNQTVQKCIPSGCVGVGCSNSRLIPQSSNVLPSRGGLPPRPVAAETTAGRNRLTNIDLNNVYNDVQDSMENPGNSPHQPYHPSSVQCDSLKSSPPQTSRNSDSTSTQSPSSSSGEGQSRTDRIVFKLFGKDPNDFPVVLRSQILNWLSHSPTEIESYIRPGCIILTICLRLENSAWDELCYNLGSSLRKLIASSNDSLWSTGWIYTRVRHSVAILYNGQVVLDVPLHLGSPQSCQILCVKPLAVSASANVKFIVKGFNLFLSSARLLCALEGKYLLQDRCYDLIDGGDAAIGDHELQQLSFSCHIPNMTGRGFIEVEDNGFGSCSFPFIVAEEEICSEICTLETVIEAAETADDIQIKTKLMEEKTRAMYFVQEMGWLLHRIRVKFRLGPMAPVQDRFHFNRYTSLVGFSMDHDWCAVTKKLLDIIFEGEVDTGEHTSVELALLNMSLLHKAVKRNCRPMVELLLNFVPVKASDGGDSKEMQVNKSTDRFLFRPDTVGPAGLTPLHVAASMNGYENVLDALTDDPGMVGLEAWKNAKDGTGLTPNDYASLRGHYSYIQLVQRKTSKNFQTQHVLDIPSTLVDANMKKQSDGPKSSKVSSFHTEKVATTSTPNHCGLCQQKLAYGGGRMRRALVYRPAMLSMVAIAAVCVCVALLFKSSPKVYYVFQPFSWESLEYGSI</sequence>
<dbReference type="FunFam" id="4.10.1100.10:FF:000001">
    <property type="entry name" value="Squamosa promoter-binding-like protein 14"/>
    <property type="match status" value="1"/>
</dbReference>
<dbReference type="GO" id="GO:0005634">
    <property type="term" value="C:nucleus"/>
    <property type="evidence" value="ECO:0007669"/>
    <property type="project" value="UniProtKB-SubCell"/>
</dbReference>
<keyword evidence="6" id="KW-0805">Transcription regulation</keyword>
<dbReference type="GO" id="GO:0005886">
    <property type="term" value="C:plasma membrane"/>
    <property type="evidence" value="ECO:0007669"/>
    <property type="project" value="UniProtKB-SubCell"/>
</dbReference>
<feature type="compositionally biased region" description="Basic residues" evidence="11">
    <location>
        <begin position="210"/>
        <end position="220"/>
    </location>
</feature>
<evidence type="ECO:0000256" key="5">
    <source>
        <dbReference type="ARBA" id="ARBA00022833"/>
    </source>
</evidence>
<dbReference type="GO" id="GO:0008270">
    <property type="term" value="F:zinc ion binding"/>
    <property type="evidence" value="ECO:0007669"/>
    <property type="project" value="UniProtKB-KW"/>
</dbReference>
<dbReference type="STRING" id="3827.A0A1S2XEP6"/>
<evidence type="ECO:0000256" key="10">
    <source>
        <dbReference type="PROSITE-ProRule" id="PRU00470"/>
    </source>
</evidence>
<keyword evidence="7" id="KW-0238">DNA-binding</keyword>
<dbReference type="InterPro" id="IPR004333">
    <property type="entry name" value="SBP_dom"/>
</dbReference>
<dbReference type="InterPro" id="IPR036893">
    <property type="entry name" value="SBP_sf"/>
</dbReference>
<dbReference type="Gene3D" id="1.25.40.20">
    <property type="entry name" value="Ankyrin repeat-containing domain"/>
    <property type="match status" value="1"/>
</dbReference>
<dbReference type="OrthoDB" id="514967at2759"/>
<dbReference type="SUPFAM" id="SSF103612">
    <property type="entry name" value="SBT domain"/>
    <property type="match status" value="1"/>
</dbReference>
<dbReference type="Gene3D" id="4.10.1100.10">
    <property type="entry name" value="Transcription factor, SBP-box domain"/>
    <property type="match status" value="1"/>
</dbReference>
<dbReference type="SUPFAM" id="SSF48403">
    <property type="entry name" value="Ankyrin repeat"/>
    <property type="match status" value="1"/>
</dbReference>
<dbReference type="Pfam" id="PF26102">
    <property type="entry name" value="Ig_SPL7"/>
    <property type="match status" value="1"/>
</dbReference>
<comment type="subcellular location">
    <subcellularLocation>
        <location evidence="2">Cell membrane</location>
        <topology evidence="2">Peripheral membrane protein</topology>
    </subcellularLocation>
    <subcellularLocation>
        <location evidence="1">Nucleus</location>
    </subcellularLocation>
</comment>
<name>A0A1S2XEP6_CICAR</name>
<accession>A0A1S2XEP6</accession>
<feature type="region of interest" description="Disordered" evidence="11">
    <location>
        <begin position="384"/>
        <end position="474"/>
    </location>
</feature>